<dbReference type="AlphaFoldDB" id="A0A9W9BXN0"/>
<dbReference type="Pfam" id="PF10056">
    <property type="entry name" value="DUF2293"/>
    <property type="match status" value="1"/>
</dbReference>
<proteinExistence type="predicted"/>
<accession>A0A9W9BXN0</accession>
<gene>
    <name evidence="2" type="ORF">N0V87_007606</name>
</gene>
<comment type="caution">
    <text evidence="2">The sequence shown here is derived from an EMBL/GenBank/DDBJ whole genome shotgun (WGS) entry which is preliminary data.</text>
</comment>
<dbReference type="EMBL" id="JAPEUV010000095">
    <property type="protein sequence ID" value="KAJ4333410.1"/>
    <property type="molecule type" value="Genomic_DNA"/>
</dbReference>
<sequence>MSHREITVSLSTSMPKGYGFLPKGIRYKTLHCRKLTHDAGKTLYIVVDAKKQQLGLRVPNFILHQVHRRAKETLLARRATVEKRDAASIDAAAADLEEQFHKMPEKEKVLVLKHGFRKHSGRVGRTGTIPLPRKVLLAVIAHVRHRHTKYDSLLAHGMERLIARKAVNSKIESIMRDWGYVQDLSWYFKDEQSGSSEDSEEE</sequence>
<reference evidence="2" key="1">
    <citation type="submission" date="2022-10" db="EMBL/GenBank/DDBJ databases">
        <title>Tapping the CABI collections for fungal endophytes: first genome assemblies for Collariella, Neodidymelliopsis, Ascochyta clinopodiicola, Didymella pomorum, Didymosphaeria variabile, Neocosmospora piperis and Neocucurbitaria cava.</title>
        <authorList>
            <person name="Hill R."/>
        </authorList>
    </citation>
    <scope>NUCLEOTIDE SEQUENCE</scope>
    <source>
        <strain evidence="2">IMI 360193</strain>
    </source>
</reference>
<dbReference type="Proteomes" id="UP001140562">
    <property type="component" value="Unassembled WGS sequence"/>
</dbReference>
<evidence type="ECO:0000313" key="3">
    <source>
        <dbReference type="Proteomes" id="UP001140562"/>
    </source>
</evidence>
<evidence type="ECO:0000259" key="1">
    <source>
        <dbReference type="Pfam" id="PF10056"/>
    </source>
</evidence>
<dbReference type="PANTHER" id="PTHR38113:SF2">
    <property type="entry name" value="DUF2293 DOMAIN-CONTAINING PROTEIN"/>
    <property type="match status" value="1"/>
</dbReference>
<evidence type="ECO:0000313" key="2">
    <source>
        <dbReference type="EMBL" id="KAJ4333410.1"/>
    </source>
</evidence>
<dbReference type="InterPro" id="IPR018744">
    <property type="entry name" value="DUF2293"/>
</dbReference>
<name>A0A9W9BXN0_9PLEO</name>
<keyword evidence="3" id="KW-1185">Reference proteome</keyword>
<protein>
    <recommendedName>
        <fullName evidence="1">DUF2293 domain-containing protein</fullName>
    </recommendedName>
</protein>
<feature type="domain" description="DUF2293" evidence="1">
    <location>
        <begin position="96"/>
        <end position="179"/>
    </location>
</feature>
<dbReference type="OrthoDB" id="5381833at2759"/>
<dbReference type="PANTHER" id="PTHR38113">
    <property type="match status" value="1"/>
</dbReference>
<organism evidence="2 3">
    <name type="scientific">Didymella glomerata</name>
    <dbReference type="NCBI Taxonomy" id="749621"/>
    <lineage>
        <taxon>Eukaryota</taxon>
        <taxon>Fungi</taxon>
        <taxon>Dikarya</taxon>
        <taxon>Ascomycota</taxon>
        <taxon>Pezizomycotina</taxon>
        <taxon>Dothideomycetes</taxon>
        <taxon>Pleosporomycetidae</taxon>
        <taxon>Pleosporales</taxon>
        <taxon>Pleosporineae</taxon>
        <taxon>Didymellaceae</taxon>
        <taxon>Didymella</taxon>
    </lineage>
</organism>